<sequence length="234" mass="25011">MTGPRIIGAQRFRDDDGGADPRVREQLDGYAKGTSGDRQVLDALSGSRLLVPVVAVPVETTEDADGLRHDKKSEVALPILVGGDGRRGVLAFTSVDSVRRWRPDARPVPVEAVEACRAAIDEGADALVVDVAGPVTYAVQGHFLASLAEHGTVPDPAEDPQVLARIYQVTHGEFGIDRVRILASERADIGVRLEVDRLDDPMLRRVAERLAAELAPVLPGGIELSAVRRARPGA</sequence>
<organism evidence="3 4">
    <name type="scientific">Marinactinospora rubrisoli</name>
    <dbReference type="NCBI Taxonomy" id="2715399"/>
    <lineage>
        <taxon>Bacteria</taxon>
        <taxon>Bacillati</taxon>
        <taxon>Actinomycetota</taxon>
        <taxon>Actinomycetes</taxon>
        <taxon>Streptosporangiales</taxon>
        <taxon>Nocardiopsidaceae</taxon>
        <taxon>Marinactinospora</taxon>
    </lineage>
</organism>
<evidence type="ECO:0000313" key="4">
    <source>
        <dbReference type="Proteomes" id="UP001596540"/>
    </source>
</evidence>
<dbReference type="InterPro" id="IPR009839">
    <property type="entry name" value="SseB_N"/>
</dbReference>
<reference evidence="4" key="1">
    <citation type="journal article" date="2019" name="Int. J. Syst. Evol. Microbiol.">
        <title>The Global Catalogue of Microorganisms (GCM) 10K type strain sequencing project: providing services to taxonomists for standard genome sequencing and annotation.</title>
        <authorList>
            <consortium name="The Broad Institute Genomics Platform"/>
            <consortium name="The Broad Institute Genome Sequencing Center for Infectious Disease"/>
            <person name="Wu L."/>
            <person name="Ma J."/>
        </authorList>
    </citation>
    <scope>NUCLEOTIDE SEQUENCE [LARGE SCALE GENOMIC DNA]</scope>
    <source>
        <strain evidence="4">CGMCC 4.7382</strain>
    </source>
</reference>
<protein>
    <submittedName>
        <fullName evidence="3">SseB family protein</fullName>
    </submittedName>
</protein>
<evidence type="ECO:0000259" key="2">
    <source>
        <dbReference type="Pfam" id="PF07179"/>
    </source>
</evidence>
<gene>
    <name evidence="3" type="ORF">ACFQRF_21325</name>
</gene>
<dbReference type="EMBL" id="JBHTBH010000011">
    <property type="protein sequence ID" value="MFC7330271.1"/>
    <property type="molecule type" value="Genomic_DNA"/>
</dbReference>
<feature type="compositionally biased region" description="Basic and acidic residues" evidence="1">
    <location>
        <begin position="11"/>
        <end position="21"/>
    </location>
</feature>
<evidence type="ECO:0000256" key="1">
    <source>
        <dbReference type="SAM" id="MobiDB-lite"/>
    </source>
</evidence>
<feature type="domain" description="SseB protein N-terminal" evidence="2">
    <location>
        <begin position="24"/>
        <end position="145"/>
    </location>
</feature>
<dbReference type="RefSeq" id="WP_379872916.1">
    <property type="nucleotide sequence ID" value="NZ_JBHTBH010000011.1"/>
</dbReference>
<accession>A0ABW2KJZ3</accession>
<comment type="caution">
    <text evidence="3">The sequence shown here is derived from an EMBL/GenBank/DDBJ whole genome shotgun (WGS) entry which is preliminary data.</text>
</comment>
<keyword evidence="4" id="KW-1185">Reference proteome</keyword>
<dbReference type="Pfam" id="PF07179">
    <property type="entry name" value="SseB"/>
    <property type="match status" value="1"/>
</dbReference>
<name>A0ABW2KJZ3_9ACTN</name>
<dbReference type="Proteomes" id="UP001596540">
    <property type="component" value="Unassembled WGS sequence"/>
</dbReference>
<feature type="region of interest" description="Disordered" evidence="1">
    <location>
        <begin position="1"/>
        <end position="21"/>
    </location>
</feature>
<evidence type="ECO:0000313" key="3">
    <source>
        <dbReference type="EMBL" id="MFC7330271.1"/>
    </source>
</evidence>
<proteinExistence type="predicted"/>